<dbReference type="SUPFAM" id="SSF51445">
    <property type="entry name" value="(Trans)glycosidases"/>
    <property type="match status" value="1"/>
</dbReference>
<keyword evidence="10" id="KW-0624">Polysaccharide degradation</keyword>
<feature type="disulfide bond" evidence="12">
    <location>
        <begin position="391"/>
        <end position="403"/>
    </location>
</feature>
<evidence type="ECO:0000256" key="6">
    <source>
        <dbReference type="ARBA" id="ARBA00022801"/>
    </source>
</evidence>
<dbReference type="GO" id="GO:0005576">
    <property type="term" value="C:extracellular region"/>
    <property type="evidence" value="ECO:0007669"/>
    <property type="project" value="UniProtKB-SubCell"/>
</dbReference>
<dbReference type="InterPro" id="IPR001223">
    <property type="entry name" value="Glyco_hydro18_cat"/>
</dbReference>
<name>A0A4P7NF54_PYROR</name>
<evidence type="ECO:0000256" key="2">
    <source>
        <dbReference type="ARBA" id="ARBA00004613"/>
    </source>
</evidence>
<comment type="catalytic activity">
    <reaction evidence="1">
        <text>Random endo-hydrolysis of N-acetyl-beta-D-glucosaminide (1-&gt;4)-beta-linkages in chitin and chitodextrins.</text>
        <dbReference type="EC" id="3.2.1.14"/>
    </reaction>
</comment>
<dbReference type="InterPro" id="IPR001579">
    <property type="entry name" value="Glyco_hydro_18_chit_AS"/>
</dbReference>
<evidence type="ECO:0000256" key="8">
    <source>
        <dbReference type="ARBA" id="ARBA00023277"/>
    </source>
</evidence>
<evidence type="ECO:0000256" key="7">
    <source>
        <dbReference type="ARBA" id="ARBA00023024"/>
    </source>
</evidence>
<evidence type="ECO:0000256" key="10">
    <source>
        <dbReference type="ARBA" id="ARBA00023326"/>
    </source>
</evidence>
<dbReference type="Gene3D" id="3.30.60.10">
    <property type="entry name" value="Endochitinase-like"/>
    <property type="match status" value="1"/>
</dbReference>
<keyword evidence="9" id="KW-0326">Glycosidase</keyword>
<dbReference type="GO" id="GO:0008061">
    <property type="term" value="F:chitin binding"/>
    <property type="evidence" value="ECO:0007669"/>
    <property type="project" value="UniProtKB-UniRule"/>
</dbReference>
<comment type="subcellular location">
    <subcellularLocation>
        <location evidence="2">Secreted</location>
    </subcellularLocation>
</comment>
<dbReference type="PROSITE" id="PS51910">
    <property type="entry name" value="GH18_2"/>
    <property type="match status" value="1"/>
</dbReference>
<dbReference type="InterPro" id="IPR017853">
    <property type="entry name" value="GH"/>
</dbReference>
<dbReference type="Gene3D" id="3.20.20.80">
    <property type="entry name" value="Glycosidases"/>
    <property type="match status" value="1"/>
</dbReference>
<dbReference type="SUPFAM" id="SSF57016">
    <property type="entry name" value="Plant lectins/antimicrobial peptides"/>
    <property type="match status" value="1"/>
</dbReference>
<dbReference type="CDD" id="cd02877">
    <property type="entry name" value="GH18_hevamine_XipI_class_III"/>
    <property type="match status" value="1"/>
</dbReference>
<comment type="caution">
    <text evidence="12">Lacks conserved residue(s) required for the propagation of feature annotation.</text>
</comment>
<reference evidence="13 14" key="1">
    <citation type="journal article" date="2019" name="Mol. Biol. Evol.">
        <title>Blast fungal genomes show frequent chromosomal changes, gene gains and losses, and effector gene turnover.</title>
        <authorList>
            <person name="Gomez Luciano L.B."/>
            <person name="Jason Tsai I."/>
            <person name="Chuma I."/>
            <person name="Tosa Y."/>
            <person name="Chen Y.H."/>
            <person name="Li J.Y."/>
            <person name="Li M.Y."/>
            <person name="Jade Lu M.Y."/>
            <person name="Nakayashiki H."/>
            <person name="Li W.H."/>
        </authorList>
    </citation>
    <scope>NUCLEOTIDE SEQUENCE [LARGE SCALE GENOMIC DNA]</scope>
    <source>
        <strain evidence="13">MZ5-1-6</strain>
    </source>
</reference>
<dbReference type="GO" id="GO:0006032">
    <property type="term" value="P:chitin catabolic process"/>
    <property type="evidence" value="ECO:0007669"/>
    <property type="project" value="UniProtKB-KW"/>
</dbReference>
<proteinExistence type="inferred from homology"/>
<sequence>MKVSGSNLTGALLACCALASAARYSPNVKTNTVVYYGQGPDQKDLMTYCREPAIDVIVLSFVHLFPQQANGLPGTNFGNQCGGAVYPGPGPDPARDALQANCPRLVPQIEQCQRIFRKKILLSLGGGVAGYQLTGADAGRAFADQLWAIFGPRPDGSTLPRPFDGESRVADLDGFDLDIEFPPVDGGEGYRALALRLRAHYASVPGRRKIRLLTASPQCVVPDSNLSDVIRAVRFDALFIQFYNTIVCSAARWANENPTYTPGDIANPAGFTFDAWTESIRGTASSRAKLYLGLAGGPNAANPGHYIDESASRRLVEAFFCRPNLGGVAVWEATNANPGGKKAYYTTAREHLERANRDPKARECLVAPPPDNSNAPPAPATGTCGSGVGSCAGDLCCSQYGYCGQEPEYCGAGCQWQFGTCT</sequence>
<keyword evidence="8" id="KW-0119">Carbohydrate metabolism</keyword>
<keyword evidence="7" id="KW-0146">Chitin degradation</keyword>
<dbReference type="PANTHER" id="PTHR45708">
    <property type="entry name" value="ENDOCHITINASE"/>
    <property type="match status" value="1"/>
</dbReference>
<evidence type="ECO:0000256" key="4">
    <source>
        <dbReference type="ARBA" id="ARBA00022525"/>
    </source>
</evidence>
<dbReference type="AlphaFoldDB" id="A0A4P7NF54"/>
<evidence type="ECO:0000256" key="11">
    <source>
        <dbReference type="ARBA" id="ARBA00025727"/>
    </source>
</evidence>
<evidence type="ECO:0000256" key="1">
    <source>
        <dbReference type="ARBA" id="ARBA00000822"/>
    </source>
</evidence>
<dbReference type="SMART" id="SM00270">
    <property type="entry name" value="ChtBD1"/>
    <property type="match status" value="1"/>
</dbReference>
<dbReference type="Pfam" id="PF00187">
    <property type="entry name" value="Chitin_bind_1"/>
    <property type="match status" value="1"/>
</dbReference>
<dbReference type="EC" id="3.2.1.14" evidence="3"/>
<dbReference type="PROSITE" id="PS01095">
    <property type="entry name" value="GH18_1"/>
    <property type="match status" value="1"/>
</dbReference>
<gene>
    <name evidence="13" type="ORF">PoMZ_07458</name>
</gene>
<dbReference type="CDD" id="cd00035">
    <property type="entry name" value="ChtBD1"/>
    <property type="match status" value="1"/>
</dbReference>
<dbReference type="InterPro" id="IPR018371">
    <property type="entry name" value="Chitin-binding_1_CS"/>
</dbReference>
<dbReference type="Pfam" id="PF00704">
    <property type="entry name" value="Glyco_hydro_18"/>
    <property type="match status" value="1"/>
</dbReference>
<dbReference type="GO" id="GO:0000272">
    <property type="term" value="P:polysaccharide catabolic process"/>
    <property type="evidence" value="ECO:0007669"/>
    <property type="project" value="UniProtKB-KW"/>
</dbReference>
<evidence type="ECO:0000256" key="5">
    <source>
        <dbReference type="ARBA" id="ARBA00022669"/>
    </source>
</evidence>
<dbReference type="EMBL" id="CP034207">
    <property type="protein sequence ID" value="QBZ60516.1"/>
    <property type="molecule type" value="Genomic_DNA"/>
</dbReference>
<dbReference type="InterPro" id="IPR001002">
    <property type="entry name" value="Chitin-bd_1"/>
</dbReference>
<feature type="disulfide bond" evidence="12">
    <location>
        <begin position="396"/>
        <end position="410"/>
    </location>
</feature>
<dbReference type="PANTHER" id="PTHR45708:SF49">
    <property type="entry name" value="ENDOCHITINASE"/>
    <property type="match status" value="1"/>
</dbReference>
<dbReference type="GO" id="GO:0008843">
    <property type="term" value="F:endochitinase activity"/>
    <property type="evidence" value="ECO:0007669"/>
    <property type="project" value="UniProtKB-EC"/>
</dbReference>
<keyword evidence="4" id="KW-0964">Secreted</keyword>
<dbReference type="InterPro" id="IPR036861">
    <property type="entry name" value="Endochitinase-like_sf"/>
</dbReference>
<dbReference type="InterPro" id="IPR045321">
    <property type="entry name" value="Cts1-like"/>
</dbReference>
<keyword evidence="12" id="KW-1015">Disulfide bond</keyword>
<dbReference type="Proteomes" id="UP000294847">
    <property type="component" value="Chromosome 4"/>
</dbReference>
<organism evidence="13 14">
    <name type="scientific">Pyricularia oryzae</name>
    <name type="common">Rice blast fungus</name>
    <name type="synonym">Magnaporthe oryzae</name>
    <dbReference type="NCBI Taxonomy" id="318829"/>
    <lineage>
        <taxon>Eukaryota</taxon>
        <taxon>Fungi</taxon>
        <taxon>Dikarya</taxon>
        <taxon>Ascomycota</taxon>
        <taxon>Pezizomycotina</taxon>
        <taxon>Sordariomycetes</taxon>
        <taxon>Sordariomycetidae</taxon>
        <taxon>Magnaporthales</taxon>
        <taxon>Pyriculariaceae</taxon>
        <taxon>Pyricularia</taxon>
    </lineage>
</organism>
<evidence type="ECO:0000313" key="13">
    <source>
        <dbReference type="EMBL" id="QBZ60516.1"/>
    </source>
</evidence>
<comment type="similarity">
    <text evidence="11">Belongs to the glycosyl hydrolase 18 family. Chitinase class III subfamily.</text>
</comment>
<protein>
    <recommendedName>
        <fullName evidence="3">chitinase</fullName>
        <ecNumber evidence="3">3.2.1.14</ecNumber>
    </recommendedName>
</protein>
<dbReference type="PROSITE" id="PS00026">
    <property type="entry name" value="CHIT_BIND_I_1"/>
    <property type="match status" value="1"/>
</dbReference>
<dbReference type="PROSITE" id="PS51257">
    <property type="entry name" value="PROKAR_LIPOPROTEIN"/>
    <property type="match status" value="1"/>
</dbReference>
<evidence type="ECO:0000256" key="9">
    <source>
        <dbReference type="ARBA" id="ARBA00023295"/>
    </source>
</evidence>
<evidence type="ECO:0000313" key="14">
    <source>
        <dbReference type="Proteomes" id="UP000294847"/>
    </source>
</evidence>
<keyword evidence="6" id="KW-0378">Hydrolase</keyword>
<evidence type="ECO:0000256" key="3">
    <source>
        <dbReference type="ARBA" id="ARBA00012729"/>
    </source>
</evidence>
<keyword evidence="5 12" id="KW-0147">Chitin-binding</keyword>
<evidence type="ECO:0000256" key="12">
    <source>
        <dbReference type="PROSITE-ProRule" id="PRU00261"/>
    </source>
</evidence>
<dbReference type="InterPro" id="IPR050542">
    <property type="entry name" value="Glycosyl_Hydrlase18_Chitinase"/>
</dbReference>
<dbReference type="PROSITE" id="PS50941">
    <property type="entry name" value="CHIT_BIND_I_2"/>
    <property type="match status" value="1"/>
</dbReference>
<accession>A0A4P7NF54</accession>